<dbReference type="Pfam" id="PF01522">
    <property type="entry name" value="Polysacc_deac_1"/>
    <property type="match status" value="1"/>
</dbReference>
<dbReference type="RefSeq" id="WP_343788026.1">
    <property type="nucleotide sequence ID" value="NZ_BAAAEU010000005.1"/>
</dbReference>
<feature type="domain" description="NodB homology" evidence="3">
    <location>
        <begin position="59"/>
        <end position="217"/>
    </location>
</feature>
<sequence>MRVPVLAYHSNNISGNDYACNDHIALAEDLRLIHRNGLRIVPLARVVDVLLGDVPDSTVENAVALSFDDGSWFDWHDMAHPACGPQRGFAGILRDFSTETGTDVHATSFVIVSPDARAILDQTCLIGRGWWSDDWWIDAQREGLIAIESHSWDHNHHTLPSTVQREQRKGTFRTIDSHADADAEIRQASDWLDTALAPHRTSLFAYPYGESNAYLVEDYLPHHATEHRLRAAFDTAPRPVESTNDRWLLPRHVCGQHWKDPAELERLLAGAMA</sequence>
<keyword evidence="5" id="KW-1185">Reference proteome</keyword>
<proteinExistence type="predicted"/>
<gene>
    <name evidence="4" type="ORF">GCM10009105_11120</name>
</gene>
<evidence type="ECO:0000313" key="5">
    <source>
        <dbReference type="Proteomes" id="UP001501523"/>
    </source>
</evidence>
<dbReference type="SUPFAM" id="SSF88713">
    <property type="entry name" value="Glycoside hydrolase/deacetylase"/>
    <property type="match status" value="1"/>
</dbReference>
<dbReference type="Proteomes" id="UP001501523">
    <property type="component" value="Unassembled WGS sequence"/>
</dbReference>
<dbReference type="PANTHER" id="PTHR34216:SF3">
    <property type="entry name" value="POLY-BETA-1,6-N-ACETYL-D-GLUCOSAMINE N-DEACETYLASE"/>
    <property type="match status" value="1"/>
</dbReference>
<dbReference type="Gene3D" id="3.20.20.370">
    <property type="entry name" value="Glycoside hydrolase/deacetylase"/>
    <property type="match status" value="1"/>
</dbReference>
<comment type="subcellular location">
    <subcellularLocation>
        <location evidence="1">Secreted</location>
    </subcellularLocation>
</comment>
<dbReference type="InterPro" id="IPR011330">
    <property type="entry name" value="Glyco_hydro/deAcase_b/a-brl"/>
</dbReference>
<keyword evidence="2" id="KW-0732">Signal</keyword>
<dbReference type="CDD" id="cd10918">
    <property type="entry name" value="CE4_NodB_like_5s_6s"/>
    <property type="match status" value="1"/>
</dbReference>
<evidence type="ECO:0000259" key="3">
    <source>
        <dbReference type="Pfam" id="PF01522"/>
    </source>
</evidence>
<evidence type="ECO:0000313" key="4">
    <source>
        <dbReference type="EMBL" id="GAA0710130.1"/>
    </source>
</evidence>
<dbReference type="InterPro" id="IPR051398">
    <property type="entry name" value="Polysacch_Deacetylase"/>
</dbReference>
<dbReference type="InterPro" id="IPR002509">
    <property type="entry name" value="NODB_dom"/>
</dbReference>
<dbReference type="EMBL" id="BAAAEU010000005">
    <property type="protein sequence ID" value="GAA0710130.1"/>
    <property type="molecule type" value="Genomic_DNA"/>
</dbReference>
<comment type="caution">
    <text evidence="4">The sequence shown here is derived from an EMBL/GenBank/DDBJ whole genome shotgun (WGS) entry which is preliminary data.</text>
</comment>
<evidence type="ECO:0000256" key="1">
    <source>
        <dbReference type="ARBA" id="ARBA00004613"/>
    </source>
</evidence>
<evidence type="ECO:0000256" key="2">
    <source>
        <dbReference type="ARBA" id="ARBA00022729"/>
    </source>
</evidence>
<reference evidence="5" key="1">
    <citation type="journal article" date="2019" name="Int. J. Syst. Evol. Microbiol.">
        <title>The Global Catalogue of Microorganisms (GCM) 10K type strain sequencing project: providing services to taxonomists for standard genome sequencing and annotation.</title>
        <authorList>
            <consortium name="The Broad Institute Genomics Platform"/>
            <consortium name="The Broad Institute Genome Sequencing Center for Infectious Disease"/>
            <person name="Wu L."/>
            <person name="Ma J."/>
        </authorList>
    </citation>
    <scope>NUCLEOTIDE SEQUENCE [LARGE SCALE GENOMIC DNA]</scope>
    <source>
        <strain evidence="5">JCM 15421</strain>
    </source>
</reference>
<dbReference type="PANTHER" id="PTHR34216">
    <property type="match status" value="1"/>
</dbReference>
<name>A0ABP3TKJ1_9GAMM</name>
<protein>
    <recommendedName>
        <fullName evidence="3">NodB homology domain-containing protein</fullName>
    </recommendedName>
</protein>
<organism evidence="4 5">
    <name type="scientific">Dokdonella soli</name>
    <dbReference type="NCBI Taxonomy" id="529810"/>
    <lineage>
        <taxon>Bacteria</taxon>
        <taxon>Pseudomonadati</taxon>
        <taxon>Pseudomonadota</taxon>
        <taxon>Gammaproteobacteria</taxon>
        <taxon>Lysobacterales</taxon>
        <taxon>Rhodanobacteraceae</taxon>
        <taxon>Dokdonella</taxon>
    </lineage>
</organism>
<accession>A0ABP3TKJ1</accession>